<dbReference type="AlphaFoldDB" id="A0A3N0X2W5"/>
<feature type="region of interest" description="Disordered" evidence="1">
    <location>
        <begin position="91"/>
        <end position="113"/>
    </location>
</feature>
<accession>A0A3N0X2W5</accession>
<dbReference type="Proteomes" id="UP000267623">
    <property type="component" value="Unassembled WGS sequence"/>
</dbReference>
<dbReference type="EMBL" id="RJTU01000082">
    <property type="protein sequence ID" value="ROI11672.1"/>
    <property type="molecule type" value="Genomic_DNA"/>
</dbReference>
<evidence type="ECO:0000256" key="1">
    <source>
        <dbReference type="SAM" id="MobiDB-lite"/>
    </source>
</evidence>
<comment type="caution">
    <text evidence="2">The sequence shown here is derived from an EMBL/GenBank/DDBJ whole genome shotgun (WGS) entry which is preliminary data.</text>
</comment>
<evidence type="ECO:0000313" key="3">
    <source>
        <dbReference type="Proteomes" id="UP000267623"/>
    </source>
</evidence>
<protein>
    <submittedName>
        <fullName evidence="2">Uncharacterized protein</fullName>
    </submittedName>
</protein>
<sequence>MHYLRRFQASILNLIKQERQLTLKLEIMKKLVLAASLFIAFAASAQKRDNGMRNVKVESHQYQKDFAGIRLNPAQQKKIDMVVKRKIERKRIRRKNQKNPEQTTIRELYGLPT</sequence>
<organism evidence="2 3">
    <name type="scientific">Epilithonimonas hominis</name>
    <dbReference type="NCBI Taxonomy" id="420404"/>
    <lineage>
        <taxon>Bacteria</taxon>
        <taxon>Pseudomonadati</taxon>
        <taxon>Bacteroidota</taxon>
        <taxon>Flavobacteriia</taxon>
        <taxon>Flavobacteriales</taxon>
        <taxon>Weeksellaceae</taxon>
        <taxon>Chryseobacterium group</taxon>
        <taxon>Epilithonimonas</taxon>
    </lineage>
</organism>
<evidence type="ECO:0000313" key="2">
    <source>
        <dbReference type="EMBL" id="ROI11672.1"/>
    </source>
</evidence>
<proteinExistence type="predicted"/>
<name>A0A3N0X2W5_9FLAO</name>
<gene>
    <name evidence="2" type="ORF">EGH73_13230</name>
</gene>
<reference evidence="3" key="1">
    <citation type="submission" date="2018-11" db="EMBL/GenBank/DDBJ databases">
        <title>Proposal to divide the Flavobacteriaceae and reorganize its genera based on Amino Acid Identity values calculated from whole genome sequences.</title>
        <authorList>
            <person name="Nicholson A.C."/>
            <person name="Gulvik C.A."/>
            <person name="Whitney A.M."/>
            <person name="Humrighouse B.W."/>
            <person name="Bell M."/>
            <person name="Holmes B."/>
            <person name="Steigerwalt A."/>
            <person name="Villarma A."/>
            <person name="Sheth M."/>
            <person name="Batra D."/>
            <person name="Pryor J."/>
            <person name="Bernardet J.-F."/>
            <person name="Hugo C."/>
            <person name="Kampfer P."/>
            <person name="Newman J."/>
            <person name="Mcquiston J.R."/>
        </authorList>
    </citation>
    <scope>NUCLEOTIDE SEQUENCE [LARGE SCALE GENOMIC DNA]</scope>
    <source>
        <strain evidence="3">DSM 22165</strain>
    </source>
</reference>
<reference evidence="3" key="2">
    <citation type="submission" date="2018-11" db="EMBL/GenBank/DDBJ databases">
        <title>Proposal to divide the Flavobacteriaceae and reorganize its genera based on Amino Acid Identity values calculated from whole genome sequences.</title>
        <authorList>
            <person name="Nicholson A.C."/>
            <person name="Gulvik C.A."/>
            <person name="Whitney A.M."/>
            <person name="Humrighouse B.W."/>
            <person name="Bell M."/>
            <person name="Holmes B."/>
            <person name="Steigerwalt A."/>
            <person name="Villarma A."/>
            <person name="Sheth M."/>
            <person name="Batra D."/>
            <person name="Pryor J."/>
            <person name="Bernardet J.-F."/>
            <person name="Hugo C."/>
            <person name="Kampfer P."/>
            <person name="Newman J."/>
            <person name="Mcquiston J."/>
        </authorList>
    </citation>
    <scope>NUCLEOTIDE SEQUENCE [LARGE SCALE GENOMIC DNA]</scope>
    <source>
        <strain evidence="3">DSM 22165</strain>
    </source>
</reference>